<evidence type="ECO:0000313" key="1">
    <source>
        <dbReference type="EMBL" id="RDI56870.1"/>
    </source>
</evidence>
<reference evidence="1 3" key="2">
    <citation type="submission" date="2018-07" db="EMBL/GenBank/DDBJ databases">
        <title>Genomic Encyclopedia of Type Strains, Phase IV (KMG-IV): sequencing the most valuable type-strain genomes for metagenomic binning, comparative biology and taxonomic classification.</title>
        <authorList>
            <person name="Goeker M."/>
        </authorList>
    </citation>
    <scope>NUCLEOTIDE SEQUENCE [LARGE SCALE GENOMIC DNA]</scope>
    <source>
        <strain evidence="1 3">DSM 19728</strain>
    </source>
</reference>
<dbReference type="Proteomes" id="UP000321392">
    <property type="component" value="Unassembled WGS sequence"/>
</dbReference>
<organism evidence="2 4">
    <name type="scientific">Flavobacterium glaciei</name>
    <dbReference type="NCBI Taxonomy" id="386300"/>
    <lineage>
        <taxon>Bacteria</taxon>
        <taxon>Pseudomonadati</taxon>
        <taxon>Bacteroidota</taxon>
        <taxon>Flavobacteriia</taxon>
        <taxon>Flavobacteriales</taxon>
        <taxon>Flavobacteriaceae</taxon>
        <taxon>Flavobacterium</taxon>
    </lineage>
</organism>
<dbReference type="AlphaFoldDB" id="A0A562PY92"/>
<evidence type="ECO:0000313" key="3">
    <source>
        <dbReference type="Proteomes" id="UP000254518"/>
    </source>
</evidence>
<reference evidence="2" key="3">
    <citation type="submission" date="2019-07" db="EMBL/GenBank/DDBJ databases">
        <authorList>
            <person name="Whitman W."/>
            <person name="Huntemann M."/>
            <person name="Clum A."/>
            <person name="Pillay M."/>
            <person name="Palaniappan K."/>
            <person name="Varghese N."/>
            <person name="Mikhailova N."/>
            <person name="Stamatis D."/>
            <person name="Reddy T."/>
            <person name="Daum C."/>
            <person name="Shapiro N."/>
            <person name="Ivanova N."/>
            <person name="Kyrpides N."/>
            <person name="Woyke T."/>
        </authorList>
    </citation>
    <scope>NUCLEOTIDE SEQUENCE</scope>
    <source>
        <strain evidence="2">CGMCC 1.5380</strain>
    </source>
</reference>
<dbReference type="EMBL" id="QQBA01000003">
    <property type="protein sequence ID" value="RDI56870.1"/>
    <property type="molecule type" value="Genomic_DNA"/>
</dbReference>
<dbReference type="EMBL" id="VLKX01000003">
    <property type="protein sequence ID" value="TWI49373.1"/>
    <property type="molecule type" value="Genomic_DNA"/>
</dbReference>
<keyword evidence="3" id="KW-1185">Reference proteome</keyword>
<protein>
    <recommendedName>
        <fullName evidence="5">HipA-like C-terminal domain-containing protein</fullName>
    </recommendedName>
</protein>
<proteinExistence type="predicted"/>
<accession>A0A562PY92</accession>
<gene>
    <name evidence="1" type="ORF">DFR66_10350</name>
    <name evidence="2" type="ORF">IQ02_00766</name>
</gene>
<dbReference type="Gene3D" id="1.10.1070.20">
    <property type="match status" value="1"/>
</dbReference>
<dbReference type="Proteomes" id="UP000254518">
    <property type="component" value="Unassembled WGS sequence"/>
</dbReference>
<evidence type="ECO:0008006" key="5">
    <source>
        <dbReference type="Google" id="ProtNLM"/>
    </source>
</evidence>
<name>A0A562PY92_9FLAO</name>
<comment type="caution">
    <text evidence="2">The sequence shown here is derived from an EMBL/GenBank/DDBJ whole genome shotgun (WGS) entry which is preliminary data.</text>
</comment>
<evidence type="ECO:0000313" key="2">
    <source>
        <dbReference type="EMBL" id="TWI49373.1"/>
    </source>
</evidence>
<sequence>MSYLDKAFFYKLDKKILMANLGATFTDISGWHKNVHYSTGGTRSKYIALHPDTNEEYFFKGSKETPQGEIRYPTEFWSEIVSSKIGQFLGFPMLDYNIAYDSKHKQKIGCISKSMVLNSKNKLTEGVAYLTGFNSKYIPSQDKKGYTFQFICNALNKFYLGGHIDNIIEIIVFDCIIGNSDRHQENWGTIAYYQEIFDTIERDFKSNKIGFFGKIKNNFNKLLGEMLVQKHNTNNKLSKSDLIAQADLAPHKFAPIYDSGCCLGREHTDEKVLKMLGDSQMIEAYVRKGESEIHWEGNTKKRKHFELIELLLEYYPAETKRFIGRVMEKYNSDAIEDIIEKIDINVPTDLINFKLSVTRKQLMFKLVTLRIEKLIKYL</sequence>
<evidence type="ECO:0000313" key="4">
    <source>
        <dbReference type="Proteomes" id="UP000321392"/>
    </source>
</evidence>
<reference evidence="2 4" key="1">
    <citation type="journal article" date="2015" name="Stand. Genomic Sci.">
        <title>Genomic Encyclopedia of Bacterial and Archaeal Type Strains, Phase III: the genomes of soil and plant-associated and newly described type strains.</title>
        <authorList>
            <person name="Whitman W.B."/>
            <person name="Woyke T."/>
            <person name="Klenk H.P."/>
            <person name="Zhou Y."/>
            <person name="Lilburn T.G."/>
            <person name="Beck B.J."/>
            <person name="De Vos P."/>
            <person name="Vandamme P."/>
            <person name="Eisen J.A."/>
            <person name="Garrity G."/>
            <person name="Hugenholtz P."/>
            <person name="Kyrpides N.C."/>
        </authorList>
    </citation>
    <scope>NUCLEOTIDE SEQUENCE [LARGE SCALE GENOMIC DNA]</scope>
    <source>
        <strain evidence="2 4">CGMCC 1.5380</strain>
    </source>
</reference>